<dbReference type="EC" id="7.6.2.2" evidence="3"/>
<dbReference type="InterPro" id="IPR017871">
    <property type="entry name" value="ABC_transporter-like_CS"/>
</dbReference>
<feature type="transmembrane region" description="Helical" evidence="14">
    <location>
        <begin position="651"/>
        <end position="676"/>
    </location>
</feature>
<evidence type="ECO:0000313" key="17">
    <source>
        <dbReference type="EMBL" id="EEB13848.1"/>
    </source>
</evidence>
<keyword evidence="12" id="KW-0325">Glycoprotein</keyword>
<keyword evidence="4" id="KW-0813">Transport</keyword>
<dbReference type="FunCoup" id="E0VKG8">
    <property type="interactions" value="29"/>
</dbReference>
<dbReference type="PROSITE" id="PS50929">
    <property type="entry name" value="ABC_TM1F"/>
    <property type="match status" value="2"/>
</dbReference>
<evidence type="ECO:0000256" key="5">
    <source>
        <dbReference type="ARBA" id="ARBA00022692"/>
    </source>
</evidence>
<dbReference type="EMBL" id="DS235243">
    <property type="protein sequence ID" value="EEB13848.1"/>
    <property type="molecule type" value="Genomic_DNA"/>
</dbReference>
<feature type="domain" description="ABC transporter" evidence="15">
    <location>
        <begin position="978"/>
        <end position="1203"/>
    </location>
</feature>
<dbReference type="VEuPathDB" id="VectorBase:PHUM261630"/>
<keyword evidence="17" id="KW-0378">Hydrolase</keyword>
<dbReference type="KEGG" id="phu:Phum_PHUM261630"/>
<evidence type="ECO:0000256" key="9">
    <source>
        <dbReference type="ARBA" id="ARBA00022967"/>
    </source>
</evidence>
<reference evidence="17" key="2">
    <citation type="submission" date="2007-04" db="EMBL/GenBank/DDBJ databases">
        <title>The genome of the human body louse.</title>
        <authorList>
            <consortium name="The Human Body Louse Genome Consortium"/>
            <person name="Kirkness E."/>
            <person name="Walenz B."/>
            <person name="Hass B."/>
            <person name="Bruggner R."/>
            <person name="Strausberg R."/>
        </authorList>
    </citation>
    <scope>NUCLEOTIDE SEQUENCE</scope>
    <source>
        <strain evidence="17">USDA</strain>
    </source>
</reference>
<dbReference type="PROSITE" id="PS00211">
    <property type="entry name" value="ABC_TRANSPORTER_1"/>
    <property type="match status" value="2"/>
</dbReference>
<dbReference type="Gene3D" id="1.20.1560.10">
    <property type="entry name" value="ABC transporter type 1, transmembrane domain"/>
    <property type="match status" value="1"/>
</dbReference>
<feature type="transmembrane region" description="Helical" evidence="14">
    <location>
        <begin position="775"/>
        <end position="795"/>
    </location>
</feature>
<sequence length="1203" mass="134055">MPFVLIVYGEYLTVLIERHMPKNTTIVNDKLYMTWFKNVDWNETNNESKSDAIRNDSLAFGVLFIIISIVQFLVSFMFVTSLNYYALLQTSKLRRKFFKSILSQDMSWFDKNNTNTLPSKMIESVDKIQEGIGEKIGIFINLMTSFLSCVTMAFFYGWKLTLAMLACAPILTISQAMMCKIQTSLKEKEMEAYGKAGSVAQEVINAIKTVVAFNGQEKEVKRFNDELIDSEKAGIKRGLLTGVGGGLMWFVTFACYALGFWYGTYLILISRSENNSEYTPATLLITMFGVVVGAINLGQSAPFFEAFTAAKGAGSSVFNILKNSTEINSFSDKGKILPFVKGEIKFKNVFFKYPSRPGVEVLKNFNINLKSGEVVALVGTSGCGKTTTLQLLQRFYDPTEGSIELDGINIKDLNLPWLRQQIGIVGQEPVLFATTIYENIKFGLMSATKEDVENAAKLADAHDFIMKLPDGYQTMLNSKGALISGGQKQRIAIARALIRNPKILLLDEATSALDSSSENKVQETLNKAVKGRTTLIITHKLSTISEADKIIVVSNGVVVEEGKHDDLLKLNNGHYFKFLQMQKKHEENNILDLNFDGDDDGDVDKGSETNNLNNEKLQPVLENDFPRKNVEKENLKKVSFLNIFKYNKSEWWAIFIGISCTIIVGANPPVLLFIYAELYKILSYEDSNYVLQISGYYAGVLFVLGIVFGAASFLQSYMLNYSGVLLTTRFRKLLFAAILRQEPGWFDDENNQPGSLCVKLSSDASKIQGASGSRIGVITQSLTTILLGAAIGFFYSWKLCLVTLVFAPTIFFGMYFEGKIIEGQSVLEKKSLEKAAKVTVEAISNIRTVMSLGREKYFLDCYDRELLTSEEKMKSRCKIRAGIYASSFAATYLGYGISLWYGGILISNEELEYQNAIKVCEILLFGMYLLGQTLAFAPNFGEAKISASRLFEILERDSNLKNGGDLIKEKNWKCKGKINYSQIEFSYPKRPNVEILKGLNLNVENCSSIAIVGPSGCGKSTLLQLLQRLYDPKSGNIYLDDENISRFVISALRHQIGIVSQEPVLFDRTIFENIAYGDNSRKITEREIINAAKSANIHDFISSLPLGYETKVGTGGGHLSGGQKQRIAIARALIKNPKILLLDEATSALDAESESAVQNTLDEASAGRTTITVSHRLSAIKKSQIIYRLKDGRLRVLNRKNNI</sequence>
<dbReference type="GO" id="GO:0090374">
    <property type="term" value="P:oligopeptide export from mitochondrion"/>
    <property type="evidence" value="ECO:0007669"/>
    <property type="project" value="TreeGrafter"/>
</dbReference>
<dbReference type="CDD" id="cd18578">
    <property type="entry name" value="ABC_6TM_Pgp_ABCB1_D2_like"/>
    <property type="match status" value="1"/>
</dbReference>
<evidence type="ECO:0000259" key="16">
    <source>
        <dbReference type="PROSITE" id="PS50929"/>
    </source>
</evidence>
<evidence type="ECO:0000256" key="12">
    <source>
        <dbReference type="ARBA" id="ARBA00023180"/>
    </source>
</evidence>
<feature type="domain" description="ABC transporter" evidence="15">
    <location>
        <begin position="344"/>
        <end position="580"/>
    </location>
</feature>
<comment type="similarity">
    <text evidence="2">Belongs to the ABC transporter superfamily. ABCB family. Multidrug resistance exporter (TC 3.A.1.201) subfamily.</text>
</comment>
<dbReference type="InterPro" id="IPR027417">
    <property type="entry name" value="P-loop_NTPase"/>
</dbReference>
<dbReference type="GeneID" id="8235397"/>
<dbReference type="FunFam" id="3.40.50.300:FF:000205">
    <property type="entry name" value="ABC transporter B family member 4"/>
    <property type="match status" value="1"/>
</dbReference>
<proteinExistence type="inferred from homology"/>
<dbReference type="RefSeq" id="XP_002426586.1">
    <property type="nucleotide sequence ID" value="XM_002426541.1"/>
</dbReference>
<feature type="transmembrane region" description="Helical" evidence="14">
    <location>
        <begin position="881"/>
        <end position="902"/>
    </location>
</feature>
<evidence type="ECO:0000256" key="11">
    <source>
        <dbReference type="ARBA" id="ARBA00023136"/>
    </source>
</evidence>
<dbReference type="OrthoDB" id="6500128at2759"/>
<dbReference type="CDD" id="cd18577">
    <property type="entry name" value="ABC_6TM_Pgp_ABCB1_D1_like"/>
    <property type="match status" value="1"/>
</dbReference>
<dbReference type="STRING" id="121224.E0VKG8"/>
<evidence type="ECO:0000256" key="13">
    <source>
        <dbReference type="ARBA" id="ARBA00034018"/>
    </source>
</evidence>
<dbReference type="SMART" id="SM00382">
    <property type="entry name" value="AAA"/>
    <property type="match status" value="2"/>
</dbReference>
<gene>
    <name evidence="18" type="primary">8235397</name>
    <name evidence="17" type="ORF">Phum_PHUM261630</name>
</gene>
<dbReference type="PANTHER" id="PTHR43394">
    <property type="entry name" value="ATP-DEPENDENT PERMEASE MDL1, MITOCHONDRIAL"/>
    <property type="match status" value="1"/>
</dbReference>
<dbReference type="EMBL" id="AAZO01003024">
    <property type="status" value="NOT_ANNOTATED_CDS"/>
    <property type="molecule type" value="Genomic_DNA"/>
</dbReference>
<dbReference type="Pfam" id="PF00005">
    <property type="entry name" value="ABC_tran"/>
    <property type="match status" value="2"/>
</dbReference>
<protein>
    <recommendedName>
        <fullName evidence="3">ABC-type xenobiotic transporter</fullName>
        <ecNumber evidence="3">7.6.2.2</ecNumber>
    </recommendedName>
</protein>
<dbReference type="InterPro" id="IPR039421">
    <property type="entry name" value="Type_1_exporter"/>
</dbReference>
<dbReference type="CTD" id="8235397"/>
<evidence type="ECO:0000313" key="18">
    <source>
        <dbReference type="EnsemblMetazoa" id="PHUM261630-PA"/>
    </source>
</evidence>
<comment type="subcellular location">
    <subcellularLocation>
        <location evidence="1">Membrane</location>
        <topology evidence="1">Multi-pass membrane protein</topology>
    </subcellularLocation>
</comment>
<feature type="domain" description="ABC transmembrane type-1" evidence="16">
    <location>
        <begin position="655"/>
        <end position="942"/>
    </location>
</feature>
<dbReference type="eggNOG" id="KOG0055">
    <property type="taxonomic scope" value="Eukaryota"/>
</dbReference>
<feature type="transmembrane region" description="Helical" evidence="14">
    <location>
        <begin position="696"/>
        <end position="719"/>
    </location>
</feature>
<feature type="transmembrane region" description="Helical" evidence="14">
    <location>
        <begin position="239"/>
        <end position="261"/>
    </location>
</feature>
<dbReference type="HOGENOM" id="CLU_000604_17_2_1"/>
<evidence type="ECO:0000256" key="3">
    <source>
        <dbReference type="ARBA" id="ARBA00012191"/>
    </source>
</evidence>
<dbReference type="InterPro" id="IPR003439">
    <property type="entry name" value="ABC_transporter-like_ATP-bd"/>
</dbReference>
<dbReference type="GO" id="GO:0017085">
    <property type="term" value="P:response to insecticide"/>
    <property type="evidence" value="ECO:0007669"/>
    <property type="project" value="UniProtKB-ARBA"/>
</dbReference>
<keyword evidence="19" id="KW-1185">Reference proteome</keyword>
<name>E0VKG8_PEDHC</name>
<feature type="transmembrane region" description="Helical" evidence="14">
    <location>
        <begin position="58"/>
        <end position="86"/>
    </location>
</feature>
<evidence type="ECO:0000256" key="4">
    <source>
        <dbReference type="ARBA" id="ARBA00022448"/>
    </source>
</evidence>
<dbReference type="OMA" id="GYFRLAM"/>
<dbReference type="AlphaFoldDB" id="E0VKG8"/>
<keyword evidence="7" id="KW-0547">Nucleotide-binding</keyword>
<evidence type="ECO:0000256" key="1">
    <source>
        <dbReference type="ARBA" id="ARBA00004141"/>
    </source>
</evidence>
<keyword evidence="8" id="KW-0067">ATP-binding</keyword>
<evidence type="ECO:0000256" key="14">
    <source>
        <dbReference type="SAM" id="Phobius"/>
    </source>
</evidence>
<organism>
    <name type="scientific">Pediculus humanus subsp. corporis</name>
    <name type="common">Body louse</name>
    <dbReference type="NCBI Taxonomy" id="121224"/>
    <lineage>
        <taxon>Eukaryota</taxon>
        <taxon>Metazoa</taxon>
        <taxon>Ecdysozoa</taxon>
        <taxon>Arthropoda</taxon>
        <taxon>Hexapoda</taxon>
        <taxon>Insecta</taxon>
        <taxon>Pterygota</taxon>
        <taxon>Neoptera</taxon>
        <taxon>Paraneoptera</taxon>
        <taxon>Psocodea</taxon>
        <taxon>Troctomorpha</taxon>
        <taxon>Phthiraptera</taxon>
        <taxon>Anoplura</taxon>
        <taxon>Pediculidae</taxon>
        <taxon>Pediculus</taxon>
    </lineage>
</organism>
<dbReference type="InterPro" id="IPR003593">
    <property type="entry name" value="AAA+_ATPase"/>
</dbReference>
<dbReference type="InParanoid" id="E0VKG8"/>
<dbReference type="InterPro" id="IPR036640">
    <property type="entry name" value="ABC1_TM_sf"/>
</dbReference>
<dbReference type="GO" id="GO:0008559">
    <property type="term" value="F:ABC-type xenobiotic transporter activity"/>
    <property type="evidence" value="ECO:0007669"/>
    <property type="project" value="UniProtKB-EC"/>
</dbReference>
<evidence type="ECO:0000259" key="15">
    <source>
        <dbReference type="PROSITE" id="PS50893"/>
    </source>
</evidence>
<keyword evidence="6" id="KW-0677">Repeat</keyword>
<dbReference type="FunFam" id="3.40.50.300:FF:000479">
    <property type="entry name" value="Multidrug resistance protein 1A"/>
    <property type="match status" value="1"/>
</dbReference>
<dbReference type="CDD" id="cd03249">
    <property type="entry name" value="ABC_MTABC3_MDL1_MDL2"/>
    <property type="match status" value="1"/>
</dbReference>
<feature type="transmembrane region" description="Helical" evidence="14">
    <location>
        <begin position="281"/>
        <end position="298"/>
    </location>
</feature>
<evidence type="ECO:0000256" key="10">
    <source>
        <dbReference type="ARBA" id="ARBA00022989"/>
    </source>
</evidence>
<dbReference type="GO" id="GO:0016887">
    <property type="term" value="F:ATP hydrolysis activity"/>
    <property type="evidence" value="ECO:0007669"/>
    <property type="project" value="InterPro"/>
</dbReference>
<dbReference type="InterPro" id="IPR011527">
    <property type="entry name" value="ABC1_TM_dom"/>
</dbReference>
<evidence type="ECO:0000256" key="6">
    <source>
        <dbReference type="ARBA" id="ARBA00022737"/>
    </source>
</evidence>
<dbReference type="SUPFAM" id="SSF90123">
    <property type="entry name" value="ABC transporter transmembrane region"/>
    <property type="match status" value="2"/>
</dbReference>
<reference evidence="17" key="1">
    <citation type="submission" date="2007-04" db="EMBL/GenBank/DDBJ databases">
        <title>Annotation of Pediculus humanus corporis strain USDA.</title>
        <authorList>
            <person name="Kirkness E."/>
            <person name="Hannick L."/>
            <person name="Hass B."/>
            <person name="Bruggner R."/>
            <person name="Lawson D."/>
            <person name="Bidwell S."/>
            <person name="Joardar V."/>
            <person name="Caler E."/>
            <person name="Walenz B."/>
            <person name="Inman J."/>
            <person name="Schobel S."/>
            <person name="Galinsky K."/>
            <person name="Amedeo P."/>
            <person name="Strausberg R."/>
        </authorList>
    </citation>
    <scope>NUCLEOTIDE SEQUENCE</scope>
    <source>
        <strain evidence="17">USDA</strain>
    </source>
</reference>
<feature type="domain" description="ABC transmembrane type-1" evidence="16">
    <location>
        <begin position="1"/>
        <end position="309"/>
    </location>
</feature>
<evidence type="ECO:0000313" key="19">
    <source>
        <dbReference type="Proteomes" id="UP000009046"/>
    </source>
</evidence>
<evidence type="ECO:0000256" key="2">
    <source>
        <dbReference type="ARBA" id="ARBA00007577"/>
    </source>
</evidence>
<evidence type="ECO:0000256" key="8">
    <source>
        <dbReference type="ARBA" id="ARBA00022840"/>
    </source>
</evidence>
<keyword evidence="10 14" id="KW-1133">Transmembrane helix</keyword>
<dbReference type="PROSITE" id="PS50893">
    <property type="entry name" value="ABC_TRANSPORTER_2"/>
    <property type="match status" value="2"/>
</dbReference>
<feature type="transmembrane region" description="Helical" evidence="14">
    <location>
        <begin position="136"/>
        <end position="156"/>
    </location>
</feature>
<dbReference type="Proteomes" id="UP000009046">
    <property type="component" value="Unassembled WGS sequence"/>
</dbReference>
<dbReference type="Pfam" id="PF00664">
    <property type="entry name" value="ABC_membrane"/>
    <property type="match status" value="2"/>
</dbReference>
<dbReference type="SUPFAM" id="SSF52540">
    <property type="entry name" value="P-loop containing nucleoside triphosphate hydrolases"/>
    <property type="match status" value="2"/>
</dbReference>
<dbReference type="GO" id="GO:0005524">
    <property type="term" value="F:ATP binding"/>
    <property type="evidence" value="ECO:0007669"/>
    <property type="project" value="UniProtKB-KW"/>
</dbReference>
<keyword evidence="5 14" id="KW-0812">Transmembrane</keyword>
<evidence type="ECO:0000256" key="7">
    <source>
        <dbReference type="ARBA" id="ARBA00022741"/>
    </source>
</evidence>
<comment type="catalytic activity">
    <reaction evidence="13">
        <text>ATP + H2O + xenobioticSide 1 = ADP + phosphate + xenobioticSide 2.</text>
        <dbReference type="EC" id="7.6.2.2"/>
    </reaction>
</comment>
<reference evidence="18" key="3">
    <citation type="submission" date="2020-05" db="UniProtKB">
        <authorList>
            <consortium name="EnsemblMetazoa"/>
        </authorList>
    </citation>
    <scope>IDENTIFICATION</scope>
    <source>
        <strain evidence="18">USDA</strain>
    </source>
</reference>
<dbReference type="Gene3D" id="3.40.50.300">
    <property type="entry name" value="P-loop containing nucleotide triphosphate hydrolases"/>
    <property type="match status" value="2"/>
</dbReference>
<dbReference type="EnsemblMetazoa" id="PHUM261630-RA">
    <property type="protein sequence ID" value="PHUM261630-PA"/>
    <property type="gene ID" value="PHUM261630"/>
</dbReference>
<accession>E0VKG8</accession>
<keyword evidence="9" id="KW-1278">Translocase</keyword>
<dbReference type="GO" id="GO:0005743">
    <property type="term" value="C:mitochondrial inner membrane"/>
    <property type="evidence" value="ECO:0007669"/>
    <property type="project" value="TreeGrafter"/>
</dbReference>
<dbReference type="GO" id="GO:0015421">
    <property type="term" value="F:ABC-type oligopeptide transporter activity"/>
    <property type="evidence" value="ECO:0007669"/>
    <property type="project" value="TreeGrafter"/>
</dbReference>
<dbReference type="GO" id="GO:0097254">
    <property type="term" value="P:renal tubular secretion"/>
    <property type="evidence" value="ECO:0007669"/>
    <property type="project" value="UniProtKB-ARBA"/>
</dbReference>
<keyword evidence="11 14" id="KW-0472">Membrane</keyword>
<dbReference type="PANTHER" id="PTHR43394:SF27">
    <property type="entry name" value="ATP-DEPENDENT TRANSLOCASE ABCB1-LIKE"/>
    <property type="match status" value="1"/>
</dbReference>